<accession>A0A5B7G2K7</accession>
<evidence type="ECO:0000313" key="3">
    <source>
        <dbReference type="Proteomes" id="UP000324222"/>
    </source>
</evidence>
<keyword evidence="1" id="KW-0472">Membrane</keyword>
<dbReference type="EMBL" id="VSRR010010407">
    <property type="protein sequence ID" value="MPC51779.1"/>
    <property type="molecule type" value="Genomic_DNA"/>
</dbReference>
<keyword evidence="1" id="KW-0812">Transmembrane</keyword>
<sequence>MNIWLGERQYAFWLHNTQHTEKTQQTPSFHCLGRSSVGWREREHRLSKCSPPYIGLEGKARARQFVCIYGTVTGSADAMVRPGIDGILLCMYGSVFCLTYHLFFLMQIQMLGL</sequence>
<evidence type="ECO:0000313" key="2">
    <source>
        <dbReference type="EMBL" id="MPC51779.1"/>
    </source>
</evidence>
<comment type="caution">
    <text evidence="2">The sequence shown here is derived from an EMBL/GenBank/DDBJ whole genome shotgun (WGS) entry which is preliminary data.</text>
</comment>
<name>A0A5B7G2K7_PORTR</name>
<organism evidence="2 3">
    <name type="scientific">Portunus trituberculatus</name>
    <name type="common">Swimming crab</name>
    <name type="synonym">Neptunus trituberculatus</name>
    <dbReference type="NCBI Taxonomy" id="210409"/>
    <lineage>
        <taxon>Eukaryota</taxon>
        <taxon>Metazoa</taxon>
        <taxon>Ecdysozoa</taxon>
        <taxon>Arthropoda</taxon>
        <taxon>Crustacea</taxon>
        <taxon>Multicrustacea</taxon>
        <taxon>Malacostraca</taxon>
        <taxon>Eumalacostraca</taxon>
        <taxon>Eucarida</taxon>
        <taxon>Decapoda</taxon>
        <taxon>Pleocyemata</taxon>
        <taxon>Brachyura</taxon>
        <taxon>Eubrachyura</taxon>
        <taxon>Portunoidea</taxon>
        <taxon>Portunidae</taxon>
        <taxon>Portuninae</taxon>
        <taxon>Portunus</taxon>
    </lineage>
</organism>
<feature type="transmembrane region" description="Helical" evidence="1">
    <location>
        <begin position="87"/>
        <end position="108"/>
    </location>
</feature>
<dbReference type="AlphaFoldDB" id="A0A5B7G2K7"/>
<proteinExistence type="predicted"/>
<dbReference type="Proteomes" id="UP000324222">
    <property type="component" value="Unassembled WGS sequence"/>
</dbReference>
<evidence type="ECO:0000256" key="1">
    <source>
        <dbReference type="SAM" id="Phobius"/>
    </source>
</evidence>
<keyword evidence="3" id="KW-1185">Reference proteome</keyword>
<protein>
    <submittedName>
        <fullName evidence="2">Uncharacterized protein</fullName>
    </submittedName>
</protein>
<gene>
    <name evidence="2" type="ORF">E2C01_045633</name>
</gene>
<keyword evidence="1" id="KW-1133">Transmembrane helix</keyword>
<reference evidence="2 3" key="1">
    <citation type="submission" date="2019-05" db="EMBL/GenBank/DDBJ databases">
        <title>Another draft genome of Portunus trituberculatus and its Hox gene families provides insights of decapod evolution.</title>
        <authorList>
            <person name="Jeong J.-H."/>
            <person name="Song I."/>
            <person name="Kim S."/>
            <person name="Choi T."/>
            <person name="Kim D."/>
            <person name="Ryu S."/>
            <person name="Kim W."/>
        </authorList>
    </citation>
    <scope>NUCLEOTIDE SEQUENCE [LARGE SCALE GENOMIC DNA]</scope>
    <source>
        <tissue evidence="2">Muscle</tissue>
    </source>
</reference>